<feature type="compositionally biased region" description="Polar residues" evidence="1">
    <location>
        <begin position="137"/>
        <end position="149"/>
    </location>
</feature>
<dbReference type="Proteomes" id="UP000695022">
    <property type="component" value="Unplaced"/>
</dbReference>
<dbReference type="PANTHER" id="PTHR35258:SF1">
    <property type="entry name" value="SPERMATOGENESIS-ASSOCIATED PROTEIN 22"/>
    <property type="match status" value="1"/>
</dbReference>
<name>A0ABM1EPW3_PRICU</name>
<dbReference type="GeneID" id="106814431"/>
<evidence type="ECO:0000256" key="1">
    <source>
        <dbReference type="SAM" id="MobiDB-lite"/>
    </source>
</evidence>
<feature type="compositionally biased region" description="Polar residues" evidence="1">
    <location>
        <begin position="265"/>
        <end position="277"/>
    </location>
</feature>
<accession>A0ABM1EPW3</accession>
<dbReference type="PANTHER" id="PTHR35258">
    <property type="entry name" value="SPERMATOGENESIS-ASSOCIATED PROTEIN 22"/>
    <property type="match status" value="1"/>
</dbReference>
<feature type="region of interest" description="Disordered" evidence="1">
    <location>
        <begin position="218"/>
        <end position="278"/>
    </location>
</feature>
<feature type="region of interest" description="Disordered" evidence="1">
    <location>
        <begin position="118"/>
        <end position="187"/>
    </location>
</feature>
<sequence length="429" mass="46971">MFKSYPFSARCAPYNTSQARGLPNAPQQCHKTPIARHEPHRQMVGKDMPYTSKAGGKMYQHVLSGPNHQQHNPAAATYNSLSSTGHNRVQYDSAPAMVTNSKPPKGWDAPVKTHLGTSATLAPRPSIPAAYNARPSKPTTFNARSSTPAAFNARPATPTTFNARPSTPATFNARPSTPATFNARPAPHRYQPHLQLSMLDQHICPTFNARPSTPATFNARPSTSATFNARPSTPATFNARPSTPATFNARPGTPATSTPSQTSSYKITDSGNRITSRQNEKDLRVLTATIEGMQHWSKYNNNFMIMFEVFGKCIVDSAVVSRNRCSQTFTLRDDSGPIQCVFFEIVTSLVNDTPLSLSLSLSLTVKDRVFPRLIRGQWYRCVGQYDASRETLQCVSVRAASAEERQRAPASVEMCDTAMRAAVSLLCEA</sequence>
<dbReference type="RefSeq" id="XP_014674234.1">
    <property type="nucleotide sequence ID" value="XM_014818748.1"/>
</dbReference>
<proteinExistence type="predicted"/>
<evidence type="ECO:0000313" key="3">
    <source>
        <dbReference type="RefSeq" id="XP_014674234.1"/>
    </source>
</evidence>
<reference evidence="3" key="1">
    <citation type="submission" date="2025-08" db="UniProtKB">
        <authorList>
            <consortium name="RefSeq"/>
        </authorList>
    </citation>
    <scope>IDENTIFICATION</scope>
</reference>
<organism evidence="2 3">
    <name type="scientific">Priapulus caudatus</name>
    <name type="common">Priapulid worm</name>
    <dbReference type="NCBI Taxonomy" id="37621"/>
    <lineage>
        <taxon>Eukaryota</taxon>
        <taxon>Metazoa</taxon>
        <taxon>Ecdysozoa</taxon>
        <taxon>Scalidophora</taxon>
        <taxon>Priapulida</taxon>
        <taxon>Priapulimorpha</taxon>
        <taxon>Priapulimorphida</taxon>
        <taxon>Priapulidae</taxon>
        <taxon>Priapulus</taxon>
    </lineage>
</organism>
<dbReference type="InterPro" id="IPR033536">
    <property type="entry name" value="Spata22"/>
</dbReference>
<keyword evidence="2" id="KW-1185">Reference proteome</keyword>
<protein>
    <submittedName>
        <fullName evidence="3">Adhesive plaque matrix protein-like</fullName>
    </submittedName>
</protein>
<evidence type="ECO:0000313" key="2">
    <source>
        <dbReference type="Proteomes" id="UP000695022"/>
    </source>
</evidence>
<feature type="compositionally biased region" description="Polar residues" evidence="1">
    <location>
        <begin position="218"/>
        <end position="246"/>
    </location>
</feature>
<feature type="compositionally biased region" description="Polar residues" evidence="1">
    <location>
        <begin position="157"/>
        <end position="180"/>
    </location>
</feature>
<gene>
    <name evidence="3" type="primary">LOC106814431</name>
</gene>
<feature type="compositionally biased region" description="Low complexity" evidence="1">
    <location>
        <begin position="251"/>
        <end position="264"/>
    </location>
</feature>